<dbReference type="SUPFAM" id="SSF53383">
    <property type="entry name" value="PLP-dependent transferases"/>
    <property type="match status" value="1"/>
</dbReference>
<keyword evidence="4" id="KW-0663">Pyridoxal phosphate</keyword>
<keyword evidence="2 6" id="KW-0032">Aminotransferase</keyword>
<comment type="caution">
    <text evidence="6">The sequence shown here is derived from an EMBL/GenBank/DDBJ whole genome shotgun (WGS) entry which is preliminary data.</text>
</comment>
<dbReference type="InterPro" id="IPR015422">
    <property type="entry name" value="PyrdxlP-dep_Trfase_small"/>
</dbReference>
<comment type="cofactor">
    <cofactor evidence="1">
        <name>pyridoxal 5'-phosphate</name>
        <dbReference type="ChEBI" id="CHEBI:597326"/>
    </cofactor>
</comment>
<dbReference type="GO" id="GO:0008483">
    <property type="term" value="F:transaminase activity"/>
    <property type="evidence" value="ECO:0007669"/>
    <property type="project" value="UniProtKB-KW"/>
</dbReference>
<dbReference type="Pfam" id="PF00155">
    <property type="entry name" value="Aminotran_1_2"/>
    <property type="match status" value="1"/>
</dbReference>
<dbReference type="InterPro" id="IPR050859">
    <property type="entry name" value="Class-I_PLP-dep_aminotransf"/>
</dbReference>
<dbReference type="InterPro" id="IPR015424">
    <property type="entry name" value="PyrdxlP-dep_Trfase"/>
</dbReference>
<dbReference type="OrthoDB" id="199743at2"/>
<dbReference type="InterPro" id="IPR015421">
    <property type="entry name" value="PyrdxlP-dep_Trfase_major"/>
</dbReference>
<evidence type="ECO:0000313" key="6">
    <source>
        <dbReference type="EMBL" id="PMB98543.1"/>
    </source>
</evidence>
<evidence type="ECO:0000256" key="4">
    <source>
        <dbReference type="ARBA" id="ARBA00022898"/>
    </source>
</evidence>
<dbReference type="CDD" id="cd00609">
    <property type="entry name" value="AAT_like"/>
    <property type="match status" value="1"/>
</dbReference>
<dbReference type="EMBL" id="PNFZ01000002">
    <property type="protein sequence ID" value="PMB98543.1"/>
    <property type="molecule type" value="Genomic_DNA"/>
</dbReference>
<dbReference type="GO" id="GO:1901605">
    <property type="term" value="P:alpha-amino acid metabolic process"/>
    <property type="evidence" value="ECO:0007669"/>
    <property type="project" value="TreeGrafter"/>
</dbReference>
<reference evidence="6 7" key="1">
    <citation type="submission" date="2017-09" db="EMBL/GenBank/DDBJ databases">
        <title>Bacterial strain isolated from the female urinary microbiota.</title>
        <authorList>
            <person name="Thomas-White K."/>
            <person name="Kumar N."/>
            <person name="Forster S."/>
            <person name="Putonti C."/>
            <person name="Lawley T."/>
            <person name="Wolfe A.J."/>
        </authorList>
    </citation>
    <scope>NUCLEOTIDE SEQUENCE [LARGE SCALE GENOMIC DNA]</scope>
    <source>
        <strain evidence="6 7">UMB0680</strain>
    </source>
</reference>
<dbReference type="AlphaFoldDB" id="A0A2N6PIN8"/>
<name>A0A2N6PIN8_9MICO</name>
<dbReference type="PANTHER" id="PTHR42790:SF19">
    <property type="entry name" value="KYNURENINE_ALPHA-AMINOADIPATE AMINOTRANSFERASE, MITOCHONDRIAL"/>
    <property type="match status" value="1"/>
</dbReference>
<evidence type="ECO:0000256" key="1">
    <source>
        <dbReference type="ARBA" id="ARBA00001933"/>
    </source>
</evidence>
<keyword evidence="7" id="KW-1185">Reference proteome</keyword>
<keyword evidence="3 6" id="KW-0808">Transferase</keyword>
<dbReference type="RefSeq" id="WP_102161113.1">
    <property type="nucleotide sequence ID" value="NZ_PNFZ01000002.1"/>
</dbReference>
<dbReference type="InterPro" id="IPR004839">
    <property type="entry name" value="Aminotransferase_I/II_large"/>
</dbReference>
<protein>
    <submittedName>
        <fullName evidence="6">2-aminoadipate aminotransferase</fullName>
    </submittedName>
</protein>
<dbReference type="GO" id="GO:0030170">
    <property type="term" value="F:pyridoxal phosphate binding"/>
    <property type="evidence" value="ECO:0007669"/>
    <property type="project" value="InterPro"/>
</dbReference>
<dbReference type="Gene3D" id="3.40.640.10">
    <property type="entry name" value="Type I PLP-dependent aspartate aminotransferase-like (Major domain)"/>
    <property type="match status" value="1"/>
</dbReference>
<evidence type="ECO:0000313" key="7">
    <source>
        <dbReference type="Proteomes" id="UP000235703"/>
    </source>
</evidence>
<feature type="domain" description="Aminotransferase class I/classII large" evidence="5">
    <location>
        <begin position="63"/>
        <end position="394"/>
    </location>
</feature>
<dbReference type="Gene3D" id="3.90.1150.10">
    <property type="entry name" value="Aspartate Aminotransferase, domain 1"/>
    <property type="match status" value="1"/>
</dbReference>
<evidence type="ECO:0000256" key="2">
    <source>
        <dbReference type="ARBA" id="ARBA00022576"/>
    </source>
</evidence>
<accession>A0A2N6PIN8</accession>
<evidence type="ECO:0000259" key="5">
    <source>
        <dbReference type="Pfam" id="PF00155"/>
    </source>
</evidence>
<dbReference type="PANTHER" id="PTHR42790">
    <property type="entry name" value="AMINOTRANSFERASE"/>
    <property type="match status" value="1"/>
</dbReference>
<sequence length="403" mass="42138">MTQHGDLSHVLARRAQGGPGELSAILALAAQGGDLIDFTGGFPDPGLFDAQLLSELAAKAVSTAPEVALQYASNRGLAPLRESLRTLVSQTQEHTPADGELIVTSGGVDALTLVTKALADPGAAVLVEAPTYLGACTVFTTNETVPVAMRNDAEGLVPESLAEACETARKQGAEPAFAYVIPDFQNPSGLLLSTARRAALVAAAREAGILLVEDVAYRDLAFDGSYLPSLYQLGPDVTVQIGTFSKTFTPGTRLGWACGPKAIIAAMAEVKTTTDQCASALAQCMLDAYIREGHFTAGLPAIRRAYAQRCSALLAALATHLEGAATWTQPAGGFFTWVEVPGIDAKALASAAVEAGVAYVPGAPFFVDRVTDDHLRLSFSRTPAERMDEGVRRLAGVLERARG</sequence>
<organism evidence="6 7">
    <name type="scientific">Brevibacterium luteolum</name>
    <dbReference type="NCBI Taxonomy" id="199591"/>
    <lineage>
        <taxon>Bacteria</taxon>
        <taxon>Bacillati</taxon>
        <taxon>Actinomycetota</taxon>
        <taxon>Actinomycetes</taxon>
        <taxon>Micrococcales</taxon>
        <taxon>Brevibacteriaceae</taxon>
        <taxon>Brevibacterium</taxon>
    </lineage>
</organism>
<proteinExistence type="predicted"/>
<gene>
    <name evidence="6" type="ORF">CJ198_04180</name>
</gene>
<evidence type="ECO:0000256" key="3">
    <source>
        <dbReference type="ARBA" id="ARBA00022679"/>
    </source>
</evidence>
<dbReference type="Proteomes" id="UP000235703">
    <property type="component" value="Unassembled WGS sequence"/>
</dbReference>